<organism evidence="1 2">
    <name type="scientific">Mytilus edulis</name>
    <name type="common">Blue mussel</name>
    <dbReference type="NCBI Taxonomy" id="6550"/>
    <lineage>
        <taxon>Eukaryota</taxon>
        <taxon>Metazoa</taxon>
        <taxon>Spiralia</taxon>
        <taxon>Lophotrochozoa</taxon>
        <taxon>Mollusca</taxon>
        <taxon>Bivalvia</taxon>
        <taxon>Autobranchia</taxon>
        <taxon>Pteriomorphia</taxon>
        <taxon>Mytilida</taxon>
        <taxon>Mytiloidea</taxon>
        <taxon>Mytilidae</taxon>
        <taxon>Mytilinae</taxon>
        <taxon>Mytilus</taxon>
    </lineage>
</organism>
<evidence type="ECO:0008006" key="3">
    <source>
        <dbReference type="Google" id="ProtNLM"/>
    </source>
</evidence>
<evidence type="ECO:0000313" key="2">
    <source>
        <dbReference type="Proteomes" id="UP000683360"/>
    </source>
</evidence>
<name>A0A8S3R645_MYTED</name>
<comment type="caution">
    <text evidence="1">The sequence shown here is derived from an EMBL/GenBank/DDBJ whole genome shotgun (WGS) entry which is preliminary data.</text>
</comment>
<dbReference type="OrthoDB" id="6138993at2759"/>
<keyword evidence="2" id="KW-1185">Reference proteome</keyword>
<accession>A0A8S3R645</accession>
<protein>
    <recommendedName>
        <fullName evidence="3">CCHC-type domain-containing protein</fullName>
    </recommendedName>
</protein>
<reference evidence="1" key="1">
    <citation type="submission" date="2021-03" db="EMBL/GenBank/DDBJ databases">
        <authorList>
            <person name="Bekaert M."/>
        </authorList>
    </citation>
    <scope>NUCLEOTIDE SEQUENCE</scope>
</reference>
<dbReference type="EMBL" id="CAJPWZ010000886">
    <property type="protein sequence ID" value="CAG2202328.1"/>
    <property type="molecule type" value="Genomic_DNA"/>
</dbReference>
<proteinExistence type="predicted"/>
<gene>
    <name evidence="1" type="ORF">MEDL_16899</name>
</gene>
<sequence length="172" mass="19284">MSFATDVKNEHDKHVNELKCTYCGNCHKLEDCKSILSLSIRNRYEHLKSKGHCFGCLKIGHRTVNCKMRATCLICNKRHPTLLHDKDKVPRDVTPMKQSESSTEVENKTSACTSYLSDNNSQVGAGDMSCAMAIIPVRVKLKNKAPCVETYAFFDSGSSVSFCTENLLHKLH</sequence>
<dbReference type="PANTHER" id="PTHR47331">
    <property type="entry name" value="PHD-TYPE DOMAIN-CONTAINING PROTEIN"/>
    <property type="match status" value="1"/>
</dbReference>
<dbReference type="AlphaFoldDB" id="A0A8S3R645"/>
<evidence type="ECO:0000313" key="1">
    <source>
        <dbReference type="EMBL" id="CAG2202328.1"/>
    </source>
</evidence>
<dbReference type="Proteomes" id="UP000683360">
    <property type="component" value="Unassembled WGS sequence"/>
</dbReference>